<protein>
    <submittedName>
        <fullName evidence="2">Uncharacterized protein</fullName>
    </submittedName>
</protein>
<evidence type="ECO:0000313" key="2">
    <source>
        <dbReference type="EMBL" id="VAW83343.1"/>
    </source>
</evidence>
<name>A0A3B0Z561_9ZZZZ</name>
<sequence length="32" mass="3693">MQLSVPNRTSPKQGSFDSKHTRVKEWIGHLPM</sequence>
<feature type="region of interest" description="Disordered" evidence="1">
    <location>
        <begin position="1"/>
        <end position="32"/>
    </location>
</feature>
<proteinExistence type="predicted"/>
<gene>
    <name evidence="2" type="ORF">MNBD_GAMMA14-1108</name>
</gene>
<evidence type="ECO:0000256" key="1">
    <source>
        <dbReference type="SAM" id="MobiDB-lite"/>
    </source>
</evidence>
<reference evidence="2" key="1">
    <citation type="submission" date="2018-06" db="EMBL/GenBank/DDBJ databases">
        <authorList>
            <person name="Zhirakovskaya E."/>
        </authorList>
    </citation>
    <scope>NUCLEOTIDE SEQUENCE</scope>
</reference>
<organism evidence="2">
    <name type="scientific">hydrothermal vent metagenome</name>
    <dbReference type="NCBI Taxonomy" id="652676"/>
    <lineage>
        <taxon>unclassified sequences</taxon>
        <taxon>metagenomes</taxon>
        <taxon>ecological metagenomes</taxon>
    </lineage>
</organism>
<feature type="non-terminal residue" evidence="2">
    <location>
        <position position="32"/>
    </location>
</feature>
<dbReference type="EMBL" id="UOFM01000529">
    <property type="protein sequence ID" value="VAW83343.1"/>
    <property type="molecule type" value="Genomic_DNA"/>
</dbReference>
<feature type="compositionally biased region" description="Polar residues" evidence="1">
    <location>
        <begin position="1"/>
        <end position="16"/>
    </location>
</feature>
<dbReference type="AlphaFoldDB" id="A0A3B0Z561"/>
<accession>A0A3B0Z561</accession>
<feature type="compositionally biased region" description="Basic and acidic residues" evidence="1">
    <location>
        <begin position="17"/>
        <end position="32"/>
    </location>
</feature>